<gene>
    <name evidence="2" type="ORF">BOTCAL_0149g00170</name>
</gene>
<organism evidence="2 3">
    <name type="scientific">Botryotinia calthae</name>
    <dbReference type="NCBI Taxonomy" id="38488"/>
    <lineage>
        <taxon>Eukaryota</taxon>
        <taxon>Fungi</taxon>
        <taxon>Dikarya</taxon>
        <taxon>Ascomycota</taxon>
        <taxon>Pezizomycotina</taxon>
        <taxon>Leotiomycetes</taxon>
        <taxon>Helotiales</taxon>
        <taxon>Sclerotiniaceae</taxon>
        <taxon>Botryotinia</taxon>
    </lineage>
</organism>
<evidence type="ECO:0000256" key="1">
    <source>
        <dbReference type="SAM" id="MobiDB-lite"/>
    </source>
</evidence>
<comment type="caution">
    <text evidence="2">The sequence shown here is derived from an EMBL/GenBank/DDBJ whole genome shotgun (WGS) entry which is preliminary data.</text>
</comment>
<dbReference type="Proteomes" id="UP000297299">
    <property type="component" value="Unassembled WGS sequence"/>
</dbReference>
<name>A0A4Y8D2H5_9HELO</name>
<proteinExistence type="predicted"/>
<dbReference type="AlphaFoldDB" id="A0A4Y8D2H5"/>
<keyword evidence="3" id="KW-1185">Reference proteome</keyword>
<evidence type="ECO:0000313" key="3">
    <source>
        <dbReference type="Proteomes" id="UP000297299"/>
    </source>
</evidence>
<feature type="region of interest" description="Disordered" evidence="1">
    <location>
        <begin position="1"/>
        <end position="20"/>
    </location>
</feature>
<reference evidence="2 3" key="1">
    <citation type="submission" date="2017-11" db="EMBL/GenBank/DDBJ databases">
        <title>Comparative genomics of Botrytis spp.</title>
        <authorList>
            <person name="Valero-Jimenez C.A."/>
            <person name="Tapia P."/>
            <person name="Veloso J."/>
            <person name="Silva-Moreno E."/>
            <person name="Staats M."/>
            <person name="Valdes J.H."/>
            <person name="Van Kan J.A.L."/>
        </authorList>
    </citation>
    <scope>NUCLEOTIDE SEQUENCE [LARGE SCALE GENOMIC DNA]</scope>
    <source>
        <strain evidence="2 3">MUCL2830</strain>
    </source>
</reference>
<accession>A0A4Y8D2H5</accession>
<dbReference type="EMBL" id="PHWZ01000149">
    <property type="protein sequence ID" value="TEY63933.1"/>
    <property type="molecule type" value="Genomic_DNA"/>
</dbReference>
<sequence length="194" mass="21916">METDGREGEGEGEGHWTGHDVLRRANREINPIQTSPSAYIIDGSGYTIYKHSRLVGSDVCGLVIRLATNHTEIRPPQFRSPVDFQISTTFQKLGSCSTDRGLFKASAKQEPKREVNFFNFQLYQQTRHIITFITPSLLCKDVKKSYFNIYSNCAPSTCPFNEIYTTLLGLRFYQDSRKIPEIPEGVQVSITPGS</sequence>
<evidence type="ECO:0000313" key="2">
    <source>
        <dbReference type="EMBL" id="TEY63933.1"/>
    </source>
</evidence>
<protein>
    <submittedName>
        <fullName evidence="2">Uncharacterized protein</fullName>
    </submittedName>
</protein>